<feature type="signal peptide" evidence="17">
    <location>
        <begin position="1"/>
        <end position="21"/>
    </location>
</feature>
<dbReference type="STRING" id="1330018.A0A167HN49"/>
<dbReference type="GO" id="GO:0047911">
    <property type="term" value="F:galacturan 1,4-alpha-galacturonidase activity"/>
    <property type="evidence" value="ECO:0007669"/>
    <property type="project" value="UniProtKB-EC"/>
</dbReference>
<dbReference type="PANTHER" id="PTHR31736">
    <property type="match status" value="1"/>
</dbReference>
<proteinExistence type="inferred from homology"/>
<dbReference type="GO" id="GO:0005975">
    <property type="term" value="P:carbohydrate metabolic process"/>
    <property type="evidence" value="ECO:0007669"/>
    <property type="project" value="InterPro"/>
</dbReference>
<keyword evidence="10" id="KW-0961">Cell wall biogenesis/degradation</keyword>
<comment type="function">
    <text evidence="11">Specific in hydrolyzing the terminal glycosidic bond of polygalacturonic acid and oligogalacturonates.</text>
</comment>
<dbReference type="OrthoDB" id="187139at2759"/>
<sequence>MAVPLLWLLTPVCLLVAFAAAQNCTVAHTFGGDDTPSFFSSLQSCASRSVIFAPNTTYNILTPLVVNDSDITISILGNLSLPTNVTAIQAAVNASASGFWFYFSGTNVTLLGSEAEEWGWINSWGQQWWDAGNQIARPHLLGFAVTNGLVANLKFYQPIAWCVSLAAALNVLVKNTVIDARSTGSFPFNTDGFDATGSNLLIEDSVILNGDDALAIGQGSIGSKNITFRRAYVGYQSHGASIGSLGKDPSQPANVSDVLVENVFFENTLYGARFKSWEGGTGLARNVTYRNIGLQNVTFPLYITQSYVDQNDPGGQRFDNASVVMQEFTYDNFWGSINTYHPGDGSCVSDPCWYYEPGADGTQAILFRCNPGACQNFNVSNINIRPQSGVPATIICNNPPVNSSHPGYACINGTFIPQY</sequence>
<evidence type="ECO:0000256" key="14">
    <source>
        <dbReference type="ARBA" id="ARBA00042262"/>
    </source>
</evidence>
<keyword evidence="4 17" id="KW-0732">Signal</keyword>
<reference evidence="18 19" key="1">
    <citation type="journal article" date="2016" name="Mol. Biol. Evol.">
        <title>Comparative Genomics of Early-Diverging Mushroom-Forming Fungi Provides Insights into the Origins of Lignocellulose Decay Capabilities.</title>
        <authorList>
            <person name="Nagy L.G."/>
            <person name="Riley R."/>
            <person name="Tritt A."/>
            <person name="Adam C."/>
            <person name="Daum C."/>
            <person name="Floudas D."/>
            <person name="Sun H."/>
            <person name="Yadav J.S."/>
            <person name="Pangilinan J."/>
            <person name="Larsson K.H."/>
            <person name="Matsuura K."/>
            <person name="Barry K."/>
            <person name="Labutti K."/>
            <person name="Kuo R."/>
            <person name="Ohm R.A."/>
            <person name="Bhattacharya S.S."/>
            <person name="Shirouzu T."/>
            <person name="Yoshinaga Y."/>
            <person name="Martin F.M."/>
            <person name="Grigoriev I.V."/>
            <person name="Hibbett D.S."/>
        </authorList>
    </citation>
    <scope>NUCLEOTIDE SEQUENCE [LARGE SCALE GENOMIC DNA]</scope>
    <source>
        <strain evidence="18 19">TUFC12733</strain>
    </source>
</reference>
<keyword evidence="7" id="KW-1015">Disulfide bond</keyword>
<keyword evidence="9 16" id="KW-0326">Glycosidase</keyword>
<dbReference type="AlphaFoldDB" id="A0A167HN49"/>
<evidence type="ECO:0000256" key="7">
    <source>
        <dbReference type="ARBA" id="ARBA00023157"/>
    </source>
</evidence>
<gene>
    <name evidence="18" type="ORF">CALVIDRAFT_488548</name>
</gene>
<dbReference type="EMBL" id="KV417318">
    <property type="protein sequence ID" value="KZO91806.1"/>
    <property type="molecule type" value="Genomic_DNA"/>
</dbReference>
<dbReference type="Gene3D" id="2.160.20.10">
    <property type="entry name" value="Single-stranded right-handed beta-helix, Pectin lyase-like"/>
    <property type="match status" value="1"/>
</dbReference>
<evidence type="ECO:0000256" key="9">
    <source>
        <dbReference type="ARBA" id="ARBA00023295"/>
    </source>
</evidence>
<dbReference type="EC" id="3.2.1.67" evidence="12"/>
<evidence type="ECO:0000256" key="6">
    <source>
        <dbReference type="ARBA" id="ARBA00022801"/>
    </source>
</evidence>
<dbReference type="Pfam" id="PF00295">
    <property type="entry name" value="Glyco_hydro_28"/>
    <property type="match status" value="1"/>
</dbReference>
<keyword evidence="5" id="KW-0677">Repeat</keyword>
<evidence type="ECO:0000256" key="5">
    <source>
        <dbReference type="ARBA" id="ARBA00022737"/>
    </source>
</evidence>
<evidence type="ECO:0000256" key="16">
    <source>
        <dbReference type="RuleBase" id="RU361169"/>
    </source>
</evidence>
<keyword evidence="19" id="KW-1185">Reference proteome</keyword>
<evidence type="ECO:0000256" key="11">
    <source>
        <dbReference type="ARBA" id="ARBA00037312"/>
    </source>
</evidence>
<comment type="similarity">
    <text evidence="2 16">Belongs to the glycosyl hydrolase 28 family.</text>
</comment>
<evidence type="ECO:0000256" key="17">
    <source>
        <dbReference type="SAM" id="SignalP"/>
    </source>
</evidence>
<evidence type="ECO:0000256" key="12">
    <source>
        <dbReference type="ARBA" id="ARBA00038933"/>
    </source>
</evidence>
<evidence type="ECO:0000256" key="10">
    <source>
        <dbReference type="ARBA" id="ARBA00023316"/>
    </source>
</evidence>
<keyword evidence="3" id="KW-0964">Secreted</keyword>
<dbReference type="InterPro" id="IPR011050">
    <property type="entry name" value="Pectin_lyase_fold/virulence"/>
</dbReference>
<protein>
    <recommendedName>
        <fullName evidence="12">galacturonan 1,4-alpha-galacturonidase</fullName>
        <ecNumber evidence="12">3.2.1.67</ecNumber>
    </recommendedName>
    <alternativeName>
        <fullName evidence="13">Galacturan 1,4-alpha-galacturonidase C</fullName>
    </alternativeName>
    <alternativeName>
        <fullName evidence="14">Poly(1,4-alpha-D-galacturonide)galacturonohydrolase C</fullName>
    </alternativeName>
</protein>
<name>A0A167HN49_CALVF</name>
<accession>A0A167HN49</accession>
<evidence type="ECO:0000256" key="2">
    <source>
        <dbReference type="ARBA" id="ARBA00008834"/>
    </source>
</evidence>
<evidence type="ECO:0000256" key="3">
    <source>
        <dbReference type="ARBA" id="ARBA00022525"/>
    </source>
</evidence>
<feature type="chain" id="PRO_5007887701" description="galacturonan 1,4-alpha-galacturonidase" evidence="17">
    <location>
        <begin position="22"/>
        <end position="419"/>
    </location>
</feature>
<evidence type="ECO:0000313" key="19">
    <source>
        <dbReference type="Proteomes" id="UP000076738"/>
    </source>
</evidence>
<dbReference type="InterPro" id="IPR012334">
    <property type="entry name" value="Pectin_lyas_fold"/>
</dbReference>
<keyword evidence="8" id="KW-0325">Glycoprotein</keyword>
<dbReference type="Proteomes" id="UP000076738">
    <property type="component" value="Unassembled WGS sequence"/>
</dbReference>
<dbReference type="GO" id="GO:0005576">
    <property type="term" value="C:extracellular region"/>
    <property type="evidence" value="ECO:0007669"/>
    <property type="project" value="UniProtKB-SubCell"/>
</dbReference>
<evidence type="ECO:0000256" key="8">
    <source>
        <dbReference type="ARBA" id="ARBA00023180"/>
    </source>
</evidence>
<evidence type="ECO:0000313" key="18">
    <source>
        <dbReference type="EMBL" id="KZO91806.1"/>
    </source>
</evidence>
<dbReference type="InterPro" id="IPR000743">
    <property type="entry name" value="Glyco_hydro_28"/>
</dbReference>
<dbReference type="GO" id="GO:0004650">
    <property type="term" value="F:polygalacturonase activity"/>
    <property type="evidence" value="ECO:0007669"/>
    <property type="project" value="InterPro"/>
</dbReference>
<comment type="catalytic activity">
    <reaction evidence="15">
        <text>[(1-&gt;4)-alpha-D-galacturonosyl](n) + H2O = alpha-D-galacturonate + [(1-&gt;4)-alpha-D-galacturonosyl](n-1)</text>
        <dbReference type="Rhea" id="RHEA:14117"/>
        <dbReference type="Rhea" id="RHEA-COMP:14570"/>
        <dbReference type="Rhea" id="RHEA-COMP:14572"/>
        <dbReference type="ChEBI" id="CHEBI:15377"/>
        <dbReference type="ChEBI" id="CHEBI:58658"/>
        <dbReference type="ChEBI" id="CHEBI:140523"/>
        <dbReference type="EC" id="3.2.1.67"/>
    </reaction>
</comment>
<evidence type="ECO:0000256" key="1">
    <source>
        <dbReference type="ARBA" id="ARBA00004613"/>
    </source>
</evidence>
<evidence type="ECO:0000256" key="4">
    <source>
        <dbReference type="ARBA" id="ARBA00022729"/>
    </source>
</evidence>
<evidence type="ECO:0000256" key="15">
    <source>
        <dbReference type="ARBA" id="ARBA00048766"/>
    </source>
</evidence>
<dbReference type="GO" id="GO:0071555">
    <property type="term" value="P:cell wall organization"/>
    <property type="evidence" value="ECO:0007669"/>
    <property type="project" value="UniProtKB-KW"/>
</dbReference>
<evidence type="ECO:0000256" key="13">
    <source>
        <dbReference type="ARBA" id="ARBA00041474"/>
    </source>
</evidence>
<keyword evidence="6 16" id="KW-0378">Hydrolase</keyword>
<comment type="subcellular location">
    <subcellularLocation>
        <location evidence="1">Secreted</location>
    </subcellularLocation>
</comment>
<dbReference type="PANTHER" id="PTHR31736:SF11">
    <property type="entry name" value="EXOPOLYGALACTURONASE C-RELATED"/>
    <property type="match status" value="1"/>
</dbReference>
<organism evidence="18 19">
    <name type="scientific">Calocera viscosa (strain TUFC12733)</name>
    <dbReference type="NCBI Taxonomy" id="1330018"/>
    <lineage>
        <taxon>Eukaryota</taxon>
        <taxon>Fungi</taxon>
        <taxon>Dikarya</taxon>
        <taxon>Basidiomycota</taxon>
        <taxon>Agaricomycotina</taxon>
        <taxon>Dacrymycetes</taxon>
        <taxon>Dacrymycetales</taxon>
        <taxon>Dacrymycetaceae</taxon>
        <taxon>Calocera</taxon>
    </lineage>
</organism>
<dbReference type="SUPFAM" id="SSF51126">
    <property type="entry name" value="Pectin lyase-like"/>
    <property type="match status" value="1"/>
</dbReference>